<evidence type="ECO:0000313" key="3">
    <source>
        <dbReference type="EMBL" id="OQE14230.1"/>
    </source>
</evidence>
<protein>
    <submittedName>
        <fullName evidence="3">Uncharacterized protein</fullName>
    </submittedName>
</protein>
<evidence type="ECO:0000256" key="1">
    <source>
        <dbReference type="SAM" id="MobiDB-lite"/>
    </source>
</evidence>
<dbReference type="STRING" id="303698.A0A1V6SKD3"/>
<feature type="compositionally biased region" description="Low complexity" evidence="1">
    <location>
        <begin position="65"/>
        <end position="83"/>
    </location>
</feature>
<gene>
    <name evidence="3" type="ORF">PENSTE_c037G02952</name>
</gene>
<name>A0A1V6SKD3_9EURO</name>
<organism evidence="3 4">
    <name type="scientific">Penicillium steckii</name>
    <dbReference type="NCBI Taxonomy" id="303698"/>
    <lineage>
        <taxon>Eukaryota</taxon>
        <taxon>Fungi</taxon>
        <taxon>Dikarya</taxon>
        <taxon>Ascomycota</taxon>
        <taxon>Pezizomycotina</taxon>
        <taxon>Eurotiomycetes</taxon>
        <taxon>Eurotiomycetidae</taxon>
        <taxon>Eurotiales</taxon>
        <taxon>Aspergillaceae</taxon>
        <taxon>Penicillium</taxon>
    </lineage>
</organism>
<dbReference type="OrthoDB" id="5398396at2759"/>
<keyword evidence="2" id="KW-0472">Membrane</keyword>
<keyword evidence="2" id="KW-1133">Transmembrane helix</keyword>
<comment type="caution">
    <text evidence="3">The sequence shown here is derived from an EMBL/GenBank/DDBJ whole genome shotgun (WGS) entry which is preliminary data.</text>
</comment>
<evidence type="ECO:0000313" key="4">
    <source>
        <dbReference type="Proteomes" id="UP000191285"/>
    </source>
</evidence>
<keyword evidence="2" id="KW-0812">Transmembrane</keyword>
<accession>A0A1V6SKD3</accession>
<dbReference type="Proteomes" id="UP000191285">
    <property type="component" value="Unassembled WGS sequence"/>
</dbReference>
<feature type="compositionally biased region" description="Polar residues" evidence="1">
    <location>
        <begin position="33"/>
        <end position="52"/>
    </location>
</feature>
<reference evidence="4" key="1">
    <citation type="journal article" date="2017" name="Nat. Microbiol.">
        <title>Global analysis of biosynthetic gene clusters reveals vast potential of secondary metabolite production in Penicillium species.</title>
        <authorList>
            <person name="Nielsen J.C."/>
            <person name="Grijseels S."/>
            <person name="Prigent S."/>
            <person name="Ji B."/>
            <person name="Dainat J."/>
            <person name="Nielsen K.F."/>
            <person name="Frisvad J.C."/>
            <person name="Workman M."/>
            <person name="Nielsen J."/>
        </authorList>
    </citation>
    <scope>NUCLEOTIDE SEQUENCE [LARGE SCALE GENOMIC DNA]</scope>
    <source>
        <strain evidence="4">IBT 24891</strain>
    </source>
</reference>
<dbReference type="EMBL" id="MLKD01000037">
    <property type="protein sequence ID" value="OQE14230.1"/>
    <property type="molecule type" value="Genomic_DNA"/>
</dbReference>
<sequence>MGWFDGRSSTNSHSHSHSYSKGDGYYIRRRGSPTRSNKGYSSTYHSRNSAPSFFNLGRTNHHSGRSSGRSSPTHSVFSSFSSSSRRARPREGFVQRIVRAVKRLFRDIYRYARHHPIKVLLLVIVPLLTSGVLPKLLAMIGVRLPHGLISALGGSAGGATRGGGGGFGEGGPGLSENLNSLMNIAKMFA</sequence>
<proteinExistence type="predicted"/>
<keyword evidence="4" id="KW-1185">Reference proteome</keyword>
<dbReference type="AlphaFoldDB" id="A0A1V6SKD3"/>
<feature type="compositionally biased region" description="Low complexity" evidence="1">
    <location>
        <begin position="8"/>
        <end position="19"/>
    </location>
</feature>
<evidence type="ECO:0000256" key="2">
    <source>
        <dbReference type="SAM" id="Phobius"/>
    </source>
</evidence>
<feature type="transmembrane region" description="Helical" evidence="2">
    <location>
        <begin position="119"/>
        <end position="142"/>
    </location>
</feature>
<feature type="region of interest" description="Disordered" evidence="1">
    <location>
        <begin position="1"/>
        <end position="83"/>
    </location>
</feature>